<sequence>MVLRFNTLNAWIPRVEHGFAFSPALTALHDNYLNHSSDVNLSLLLQGIDIYQNLPDDKFFSDGRGRNFIRAQYLSMQLGSHFMRMDVLRHAPAAIKAAEYTPAKMKPLDKLALNPFPFFNGPWDFAAHFRDNDLASNMVVEQQPFPIETVSRFL</sequence>
<reference evidence="1 2" key="2">
    <citation type="journal article" date="2016" name="Microb. Ecol.">
        <title>Genome Characteristics of a Novel Type I Methanotroph (Sn10-6) Isolated from a Flooded Indian Rice Field.</title>
        <authorList>
            <person name="Rahalkar M.C."/>
            <person name="Pandit P.S."/>
            <person name="Dhakephalkar P.K."/>
            <person name="Pore S."/>
            <person name="Arora P."/>
            <person name="Kapse N."/>
        </authorList>
    </citation>
    <scope>NUCLEOTIDE SEQUENCE [LARGE SCALE GENOMIC DNA]</scope>
    <source>
        <strain evidence="1 2">Sn10-6</strain>
    </source>
</reference>
<dbReference type="EMBL" id="LAJX01000112">
    <property type="protein sequence ID" value="KJV06402.1"/>
    <property type="molecule type" value="Genomic_DNA"/>
</dbReference>
<accession>A0A0F3IIA9</accession>
<proteinExistence type="predicted"/>
<dbReference type="RefSeq" id="WP_045779311.1">
    <property type="nucleotide sequence ID" value="NZ_LAJX01000112.1"/>
</dbReference>
<protein>
    <submittedName>
        <fullName evidence="1">Uncharacterized protein</fullName>
    </submittedName>
</protein>
<comment type="caution">
    <text evidence="1">The sequence shown here is derived from an EMBL/GenBank/DDBJ whole genome shotgun (WGS) entry which is preliminary data.</text>
</comment>
<name>A0A0F3IIA9_9GAMM</name>
<keyword evidence="2" id="KW-1185">Reference proteome</keyword>
<gene>
    <name evidence="1" type="ORF">VZ94_11305</name>
</gene>
<organism evidence="1 2">
    <name type="scientific">Methylocucumis oryzae</name>
    <dbReference type="NCBI Taxonomy" id="1632867"/>
    <lineage>
        <taxon>Bacteria</taxon>
        <taxon>Pseudomonadati</taxon>
        <taxon>Pseudomonadota</taxon>
        <taxon>Gammaproteobacteria</taxon>
        <taxon>Methylococcales</taxon>
        <taxon>Methylococcaceae</taxon>
        <taxon>Methylocucumis</taxon>
    </lineage>
</organism>
<evidence type="ECO:0000313" key="1">
    <source>
        <dbReference type="EMBL" id="KJV06402.1"/>
    </source>
</evidence>
<reference evidence="2" key="1">
    <citation type="submission" date="2015-03" db="EMBL/GenBank/DDBJ databases">
        <title>Draft genome sequence of a novel methanotroph (Sn10-6) isolated from flooded ricefield rhizosphere in India.</title>
        <authorList>
            <person name="Pandit P.S."/>
            <person name="Pore S.D."/>
            <person name="Arora P."/>
            <person name="Kapse N.G."/>
            <person name="Dhakephalkar P.K."/>
            <person name="Rahalkar M.C."/>
        </authorList>
    </citation>
    <scope>NUCLEOTIDE SEQUENCE [LARGE SCALE GENOMIC DNA]</scope>
    <source>
        <strain evidence="2">Sn10-6</strain>
    </source>
</reference>
<dbReference type="AlphaFoldDB" id="A0A0F3IIA9"/>
<dbReference type="Proteomes" id="UP000033684">
    <property type="component" value="Unassembled WGS sequence"/>
</dbReference>
<evidence type="ECO:0000313" key="2">
    <source>
        <dbReference type="Proteomes" id="UP000033684"/>
    </source>
</evidence>